<comment type="caution">
    <text evidence="1">The sequence shown here is derived from an EMBL/GenBank/DDBJ whole genome shotgun (WGS) entry which is preliminary data.</text>
</comment>
<dbReference type="EMBL" id="BRYB01000426">
    <property type="protein sequence ID" value="GMI29828.1"/>
    <property type="molecule type" value="Genomic_DNA"/>
</dbReference>
<keyword evidence="2" id="KW-1185">Reference proteome</keyword>
<organism evidence="1 2">
    <name type="scientific">Tetraparma gracilis</name>
    <dbReference type="NCBI Taxonomy" id="2962635"/>
    <lineage>
        <taxon>Eukaryota</taxon>
        <taxon>Sar</taxon>
        <taxon>Stramenopiles</taxon>
        <taxon>Ochrophyta</taxon>
        <taxon>Bolidophyceae</taxon>
        <taxon>Parmales</taxon>
        <taxon>Triparmaceae</taxon>
        <taxon>Tetraparma</taxon>
    </lineage>
</organism>
<accession>A0ABQ6MNI9</accession>
<proteinExistence type="predicted"/>
<sequence>YIAERVHSYADYSTSESEKSPVPAEEKIFVAQTAVDLYELLALTADAAELDVRSEYYVPRGVFRNAGVVAGMLGGMHPPKTDGSARAAESMFRFWDRFMDQCEVETAKGEKDCREVSLFVDHAVNPYTQEKFRGTPGFEFIGKYEGTHK</sequence>
<evidence type="ECO:0000313" key="1">
    <source>
        <dbReference type="EMBL" id="GMI29828.1"/>
    </source>
</evidence>
<gene>
    <name evidence="1" type="ORF">TeGR_g12654</name>
</gene>
<reference evidence="1 2" key="1">
    <citation type="journal article" date="2023" name="Commun. Biol.">
        <title>Genome analysis of Parmales, the sister group of diatoms, reveals the evolutionary specialization of diatoms from phago-mixotrophs to photoautotrophs.</title>
        <authorList>
            <person name="Ban H."/>
            <person name="Sato S."/>
            <person name="Yoshikawa S."/>
            <person name="Yamada K."/>
            <person name="Nakamura Y."/>
            <person name="Ichinomiya M."/>
            <person name="Sato N."/>
            <person name="Blanc-Mathieu R."/>
            <person name="Endo H."/>
            <person name="Kuwata A."/>
            <person name="Ogata H."/>
        </authorList>
    </citation>
    <scope>NUCLEOTIDE SEQUENCE [LARGE SCALE GENOMIC DNA]</scope>
</reference>
<dbReference type="Proteomes" id="UP001165060">
    <property type="component" value="Unassembled WGS sequence"/>
</dbReference>
<protein>
    <submittedName>
        <fullName evidence="1">Uncharacterized protein</fullName>
    </submittedName>
</protein>
<evidence type="ECO:0000313" key="2">
    <source>
        <dbReference type="Proteomes" id="UP001165060"/>
    </source>
</evidence>
<feature type="non-terminal residue" evidence="1">
    <location>
        <position position="1"/>
    </location>
</feature>
<name>A0ABQ6MNI9_9STRA</name>